<accession>A0A5N7ASR9</accession>
<feature type="chain" id="PRO_5025014949" description="Secreted protein" evidence="1">
    <location>
        <begin position="18"/>
        <end position="137"/>
    </location>
</feature>
<feature type="signal peptide" evidence="1">
    <location>
        <begin position="1"/>
        <end position="17"/>
    </location>
</feature>
<organism evidence="2 3">
    <name type="scientific">Aspergillus bertholletiae</name>
    <dbReference type="NCBI Taxonomy" id="1226010"/>
    <lineage>
        <taxon>Eukaryota</taxon>
        <taxon>Fungi</taxon>
        <taxon>Dikarya</taxon>
        <taxon>Ascomycota</taxon>
        <taxon>Pezizomycotina</taxon>
        <taxon>Eurotiomycetes</taxon>
        <taxon>Eurotiomycetidae</taxon>
        <taxon>Eurotiales</taxon>
        <taxon>Aspergillaceae</taxon>
        <taxon>Aspergillus</taxon>
        <taxon>Aspergillus subgen. Circumdati</taxon>
    </lineage>
</organism>
<name>A0A5N7ASR9_9EURO</name>
<evidence type="ECO:0000313" key="3">
    <source>
        <dbReference type="Proteomes" id="UP000326198"/>
    </source>
</evidence>
<dbReference type="AlphaFoldDB" id="A0A5N7ASR9"/>
<protein>
    <recommendedName>
        <fullName evidence="4">Secreted protein</fullName>
    </recommendedName>
</protein>
<keyword evidence="3" id="KW-1185">Reference proteome</keyword>
<gene>
    <name evidence="2" type="ORF">BDV26DRAFT_297403</name>
</gene>
<dbReference type="Proteomes" id="UP000326198">
    <property type="component" value="Unassembled WGS sequence"/>
</dbReference>
<keyword evidence="1" id="KW-0732">Signal</keyword>
<reference evidence="2 3" key="1">
    <citation type="submission" date="2019-04" db="EMBL/GenBank/DDBJ databases">
        <title>Friends and foes A comparative genomics studyof 23 Aspergillus species from section Flavi.</title>
        <authorList>
            <consortium name="DOE Joint Genome Institute"/>
            <person name="Kjaerbolling I."/>
            <person name="Vesth T."/>
            <person name="Frisvad J.C."/>
            <person name="Nybo J.L."/>
            <person name="Theobald S."/>
            <person name="Kildgaard S."/>
            <person name="Isbrandt T."/>
            <person name="Kuo A."/>
            <person name="Sato A."/>
            <person name="Lyhne E.K."/>
            <person name="Kogle M.E."/>
            <person name="Wiebenga A."/>
            <person name="Kun R.S."/>
            <person name="Lubbers R.J."/>
            <person name="Makela M.R."/>
            <person name="Barry K."/>
            <person name="Chovatia M."/>
            <person name="Clum A."/>
            <person name="Daum C."/>
            <person name="Haridas S."/>
            <person name="He G."/>
            <person name="LaButti K."/>
            <person name="Lipzen A."/>
            <person name="Mondo S."/>
            <person name="Riley R."/>
            <person name="Salamov A."/>
            <person name="Simmons B.A."/>
            <person name="Magnuson J.K."/>
            <person name="Henrissat B."/>
            <person name="Mortensen U.H."/>
            <person name="Larsen T.O."/>
            <person name="Devries R.P."/>
            <person name="Grigoriev I.V."/>
            <person name="Machida M."/>
            <person name="Baker S.E."/>
            <person name="Andersen M.R."/>
        </authorList>
    </citation>
    <scope>NUCLEOTIDE SEQUENCE [LARGE SCALE GENOMIC DNA]</scope>
    <source>
        <strain evidence="2 3">IBT 29228</strain>
    </source>
</reference>
<dbReference type="EMBL" id="ML736335">
    <property type="protein sequence ID" value="KAE8372905.1"/>
    <property type="molecule type" value="Genomic_DNA"/>
</dbReference>
<sequence length="137" mass="14756">MKIQLLVPLLAASLASASSSNAGPSRLARSASDGYHQCFADNFSKSIKTTCVAYSYTPECKLLKQLDSCLTHRLETLNGKPPSDVSLENMLDTCLSLSPDYLESLKLNNPDAQLIRQAVGYAQGTAQAVNQRCSEGQ</sequence>
<proteinExistence type="predicted"/>
<evidence type="ECO:0000313" key="2">
    <source>
        <dbReference type="EMBL" id="KAE8372905.1"/>
    </source>
</evidence>
<evidence type="ECO:0008006" key="4">
    <source>
        <dbReference type="Google" id="ProtNLM"/>
    </source>
</evidence>
<evidence type="ECO:0000256" key="1">
    <source>
        <dbReference type="SAM" id="SignalP"/>
    </source>
</evidence>